<feature type="compositionally biased region" description="Acidic residues" evidence="5">
    <location>
        <begin position="738"/>
        <end position="747"/>
    </location>
</feature>
<feature type="compositionally biased region" description="Basic residues" evidence="5">
    <location>
        <begin position="396"/>
        <end position="413"/>
    </location>
</feature>
<feature type="compositionally biased region" description="Basic and acidic residues" evidence="5">
    <location>
        <begin position="67"/>
        <end position="76"/>
    </location>
</feature>
<reference evidence="7" key="1">
    <citation type="journal article" date="2023" name="Insect Mol. Biol.">
        <title>Genome sequencing provides insights into the evolution of gene families encoding plant cell wall-degrading enzymes in longhorned beetles.</title>
        <authorList>
            <person name="Shin N.R."/>
            <person name="Okamura Y."/>
            <person name="Kirsch R."/>
            <person name="Pauchet Y."/>
        </authorList>
    </citation>
    <scope>NUCLEOTIDE SEQUENCE</scope>
    <source>
        <strain evidence="7">AMC_N1</strain>
    </source>
</reference>
<evidence type="ECO:0000313" key="8">
    <source>
        <dbReference type="Proteomes" id="UP001162162"/>
    </source>
</evidence>
<feature type="domain" description="PHD-type" evidence="6">
    <location>
        <begin position="111"/>
        <end position="161"/>
    </location>
</feature>
<dbReference type="GO" id="GO:0042393">
    <property type="term" value="F:histone binding"/>
    <property type="evidence" value="ECO:0007669"/>
    <property type="project" value="TreeGrafter"/>
</dbReference>
<feature type="compositionally biased region" description="Basic and acidic residues" evidence="5">
    <location>
        <begin position="705"/>
        <end position="736"/>
    </location>
</feature>
<name>A0AAV8XU97_9CUCU</name>
<dbReference type="InterPro" id="IPR019787">
    <property type="entry name" value="Znf_PHD-finger"/>
</dbReference>
<feature type="compositionally biased region" description="Basic residues" evidence="5">
    <location>
        <begin position="454"/>
        <end position="474"/>
    </location>
</feature>
<feature type="region of interest" description="Disordered" evidence="5">
    <location>
        <begin position="847"/>
        <end position="1062"/>
    </location>
</feature>
<organism evidence="7 8">
    <name type="scientific">Aromia moschata</name>
    <dbReference type="NCBI Taxonomy" id="1265417"/>
    <lineage>
        <taxon>Eukaryota</taxon>
        <taxon>Metazoa</taxon>
        <taxon>Ecdysozoa</taxon>
        <taxon>Arthropoda</taxon>
        <taxon>Hexapoda</taxon>
        <taxon>Insecta</taxon>
        <taxon>Pterygota</taxon>
        <taxon>Neoptera</taxon>
        <taxon>Endopterygota</taxon>
        <taxon>Coleoptera</taxon>
        <taxon>Polyphaga</taxon>
        <taxon>Cucujiformia</taxon>
        <taxon>Chrysomeloidea</taxon>
        <taxon>Cerambycidae</taxon>
        <taxon>Cerambycinae</taxon>
        <taxon>Callichromatini</taxon>
        <taxon>Aromia</taxon>
    </lineage>
</organism>
<dbReference type="PROSITE" id="PS50016">
    <property type="entry name" value="ZF_PHD_2"/>
    <property type="match status" value="1"/>
</dbReference>
<feature type="compositionally biased region" description="Basic and acidic residues" evidence="5">
    <location>
        <begin position="653"/>
        <end position="673"/>
    </location>
</feature>
<dbReference type="Gene3D" id="2.30.30.1150">
    <property type="match status" value="1"/>
</dbReference>
<evidence type="ECO:0000259" key="6">
    <source>
        <dbReference type="PROSITE" id="PS50016"/>
    </source>
</evidence>
<feature type="compositionally biased region" description="Basic and acidic residues" evidence="5">
    <location>
        <begin position="594"/>
        <end position="611"/>
    </location>
</feature>
<keyword evidence="1" id="KW-0479">Metal-binding</keyword>
<dbReference type="InterPro" id="IPR001965">
    <property type="entry name" value="Znf_PHD"/>
</dbReference>
<dbReference type="PROSITE" id="PS01359">
    <property type="entry name" value="ZF_PHD_1"/>
    <property type="match status" value="1"/>
</dbReference>
<dbReference type="PANTHER" id="PTHR14296:SF16">
    <property type="entry name" value="REMODELING AND SPACING FACTOR 1"/>
    <property type="match status" value="1"/>
</dbReference>
<feature type="compositionally biased region" description="Low complexity" evidence="5">
    <location>
        <begin position="953"/>
        <end position="962"/>
    </location>
</feature>
<feature type="compositionally biased region" description="Basic and acidic residues" evidence="5">
    <location>
        <begin position="1"/>
        <end position="10"/>
    </location>
</feature>
<dbReference type="GO" id="GO:0031213">
    <property type="term" value="C:RSF complex"/>
    <property type="evidence" value="ECO:0007669"/>
    <property type="project" value="InterPro"/>
</dbReference>
<dbReference type="InterPro" id="IPR028938">
    <property type="entry name" value="Rsf1-like"/>
</dbReference>
<evidence type="ECO:0000256" key="2">
    <source>
        <dbReference type="ARBA" id="ARBA00022771"/>
    </source>
</evidence>
<feature type="compositionally biased region" description="Polar residues" evidence="5">
    <location>
        <begin position="885"/>
        <end position="897"/>
    </location>
</feature>
<feature type="compositionally biased region" description="Acidic residues" evidence="5">
    <location>
        <begin position="373"/>
        <end position="391"/>
    </location>
</feature>
<feature type="compositionally biased region" description="Basic and acidic residues" evidence="5">
    <location>
        <begin position="296"/>
        <end position="311"/>
    </location>
</feature>
<dbReference type="InterPro" id="IPR019786">
    <property type="entry name" value="Zinc_finger_PHD-type_CS"/>
</dbReference>
<feature type="region of interest" description="Disordered" evidence="5">
    <location>
        <begin position="276"/>
        <end position="747"/>
    </location>
</feature>
<protein>
    <recommendedName>
        <fullName evidence="6">PHD-type domain-containing protein</fullName>
    </recommendedName>
</protein>
<dbReference type="CDD" id="cd15543">
    <property type="entry name" value="PHD_RSF1"/>
    <property type="match status" value="1"/>
</dbReference>
<feature type="region of interest" description="Disordered" evidence="5">
    <location>
        <begin position="773"/>
        <end position="811"/>
    </location>
</feature>
<comment type="caution">
    <text evidence="7">The sequence shown here is derived from an EMBL/GenBank/DDBJ whole genome shotgun (WGS) entry which is preliminary data.</text>
</comment>
<dbReference type="AlphaFoldDB" id="A0AAV8XU97"/>
<dbReference type="EMBL" id="JAPWTK010000371">
    <property type="protein sequence ID" value="KAJ8941454.1"/>
    <property type="molecule type" value="Genomic_DNA"/>
</dbReference>
<evidence type="ECO:0000256" key="5">
    <source>
        <dbReference type="SAM" id="MobiDB-lite"/>
    </source>
</evidence>
<dbReference type="SUPFAM" id="SSF57903">
    <property type="entry name" value="FYVE/PHD zinc finger"/>
    <property type="match status" value="1"/>
</dbReference>
<keyword evidence="8" id="KW-1185">Reference proteome</keyword>
<feature type="compositionally biased region" description="Acidic residues" evidence="5">
    <location>
        <begin position="227"/>
        <end position="243"/>
    </location>
</feature>
<keyword evidence="3" id="KW-0862">Zinc</keyword>
<evidence type="ECO:0000256" key="4">
    <source>
        <dbReference type="PROSITE-ProRule" id="PRU00146"/>
    </source>
</evidence>
<dbReference type="GO" id="GO:0008270">
    <property type="term" value="F:zinc ion binding"/>
    <property type="evidence" value="ECO:0007669"/>
    <property type="project" value="UniProtKB-KW"/>
</dbReference>
<evidence type="ECO:0000313" key="7">
    <source>
        <dbReference type="EMBL" id="KAJ8941454.1"/>
    </source>
</evidence>
<keyword evidence="2 4" id="KW-0863">Zinc-finger</keyword>
<feature type="compositionally biased region" description="Basic residues" evidence="5">
    <location>
        <begin position="856"/>
        <end position="865"/>
    </location>
</feature>
<sequence>MKEIIKERTPEPVPEPEDIRKKKKKKFKAPSKLFDEHRPWKSSSESSECEEEVEEEEEVVEEEEPPLEFKSDHEFSPESDLEGDGEVLPLKRARTARKNYGEDSDNEEVDDCPCQKCGKSDHPEWVLLCDKCDNGWHCSCLRPPLLVIPEGDWFCPPCEHLLLVEKLEQKLVEYDKKLSKKEIEDRRKERLAYVGISLNNVLPSREQEHRKKKRRHSVEGTESSSEGSEEQSTEYESESDSDEPIYQLRQRRQARSYKFNEYDDLIKSAIQDEMEEKHQEMAVQSRGKDIATIVKAEQEERKEKEQTKNAESETDPTEKPAAVSSEKKDDSDDAVIKPLVIKARKKTRKFNNLDISSEEDDEKDEDFKGSSSESEEEEDEEEEDSDADSDDYVGGGKRRKSTRPVRRSTRARVSRYDADFINDTDYDDDDVPRKKKKKQYWSESDSEESDRSWGRKKRRGRSNVLVKKKKKKKKSLLDELSDVEPLKKKKPKIKYGGLTSSEEEMGRGRRTRGKKTTYVDTLGSDSEEENHRKKNPRRIESDDDEDFVANEEDKDSEEGQEDVEEEEEEEERELESPAGRRPLIVPKIYIKKTSQIEKPKERFAVQAEKEANNVSKENAKLTGETSAVSVEKPKLDGGSKLAQEESQPIQEKSQAKLEEKSEAQKKPTEDATVRSEPVLNKTSSTEKGTDDKQEQKETNTNSKKVSTEKEGLTQGKGVEDHPDGKNPIDELDKSIESMDSDEMERMMEEEEYANKQLQLVAMQLEKEKKWKAKEGNNFEFGGKASEPTTPVKRGRKPKPNQPSPVAQNVIHEPIVTNVRALIRNDDSNDELSEPPGVALPLFEELALRRNDEETPKKRRGRGKAKKTLEETLANLEGKKREKAQNKTAPENLPQSCNIEIAAPPQPFSQAAPTPSVITRMLQTKPGQTTTYPVGTIRPKQFATMPDDDDDSPSSRSRGSSPSTGNMGQLGGPPPGQYMSGAPRGPMGSLFRSVHASGMNHYPRGVLPPHQMRGPAPSGIPPHMYHPHRPHDPSPSGGGPINMSDPNANPVVSLPSGSPDHHLLHPSIAILLPRSVPPRISP</sequence>
<dbReference type="GO" id="GO:0045892">
    <property type="term" value="P:negative regulation of DNA-templated transcription"/>
    <property type="evidence" value="ECO:0007669"/>
    <property type="project" value="TreeGrafter"/>
</dbReference>
<dbReference type="InterPro" id="IPR011011">
    <property type="entry name" value="Znf_FYVE_PHD"/>
</dbReference>
<dbReference type="SMART" id="SM00249">
    <property type="entry name" value="PHD"/>
    <property type="match status" value="1"/>
</dbReference>
<evidence type="ECO:0000256" key="3">
    <source>
        <dbReference type="ARBA" id="ARBA00022833"/>
    </source>
</evidence>
<feature type="region of interest" description="Disordered" evidence="5">
    <location>
        <begin position="204"/>
        <end position="245"/>
    </location>
</feature>
<dbReference type="Proteomes" id="UP001162162">
    <property type="component" value="Unassembled WGS sequence"/>
</dbReference>
<feature type="compositionally biased region" description="Acidic residues" evidence="5">
    <location>
        <begin position="420"/>
        <end position="430"/>
    </location>
</feature>
<feature type="compositionally biased region" description="Acidic residues" evidence="5">
    <location>
        <begin position="47"/>
        <end position="66"/>
    </location>
</feature>
<feature type="region of interest" description="Disordered" evidence="5">
    <location>
        <begin position="1"/>
        <end position="85"/>
    </location>
</feature>
<dbReference type="PANTHER" id="PTHR14296">
    <property type="entry name" value="REMODELING AND SPACING FACTOR 1"/>
    <property type="match status" value="1"/>
</dbReference>
<dbReference type="Pfam" id="PF00628">
    <property type="entry name" value="PHD"/>
    <property type="match status" value="1"/>
</dbReference>
<feature type="compositionally biased region" description="Basic and acidic residues" evidence="5">
    <location>
        <begin position="687"/>
        <end position="697"/>
    </location>
</feature>
<feature type="compositionally biased region" description="Polar residues" evidence="5">
    <location>
        <begin position="920"/>
        <end position="932"/>
    </location>
</feature>
<accession>A0AAV8XU97</accession>
<evidence type="ECO:0000256" key="1">
    <source>
        <dbReference type="ARBA" id="ARBA00022723"/>
    </source>
</evidence>
<feature type="compositionally biased region" description="Acidic residues" evidence="5">
    <location>
        <begin position="541"/>
        <end position="573"/>
    </location>
</feature>
<gene>
    <name evidence="7" type="ORF">NQ318_016894</name>
</gene>
<proteinExistence type="predicted"/>